<dbReference type="EMBL" id="CP084932">
    <property type="protein sequence ID" value="USI75085.1"/>
    <property type="molecule type" value="Genomic_DNA"/>
</dbReference>
<dbReference type="Proteomes" id="UP001056937">
    <property type="component" value="Plasmid p1"/>
</dbReference>
<dbReference type="RefSeq" id="WP_252168899.1">
    <property type="nucleotide sequence ID" value="NZ_CP084932.1"/>
</dbReference>
<proteinExistence type="predicted"/>
<sequence>MSDPDRHHFLPQFYLSRWANAQGRLSTYSRQQGKLYVREYAPKTIGAERGLYALNSVPPEHRNAIEREFMGPEIDDPAAKALRILLSDTQPALQTDLRIAWVRFLMSLLVRLPSLLRKLKADASETLAREIAARPEEYVALRRPGHPPTLMEFLKERGIDGLVEDFGTTLIPGLVDLPQMKADIARMDWRVFHFRDGPYTKAHRS</sequence>
<name>A0ABY4XDN2_9SPHN</name>
<accession>A0ABY4XDN2</accession>
<geneLocation type="plasmid" evidence="1 2">
    <name>p1</name>
</geneLocation>
<organism evidence="1 2">
    <name type="scientific">Sphingomonas morindae</name>
    <dbReference type="NCBI Taxonomy" id="1541170"/>
    <lineage>
        <taxon>Bacteria</taxon>
        <taxon>Pseudomonadati</taxon>
        <taxon>Pseudomonadota</taxon>
        <taxon>Alphaproteobacteria</taxon>
        <taxon>Sphingomonadales</taxon>
        <taxon>Sphingomonadaceae</taxon>
        <taxon>Sphingomonas</taxon>
    </lineage>
</organism>
<dbReference type="Pfam" id="PF14022">
    <property type="entry name" value="DUF4238"/>
    <property type="match status" value="1"/>
</dbReference>
<gene>
    <name evidence="1" type="ORF">LHA26_19525</name>
</gene>
<keyword evidence="1" id="KW-0614">Plasmid</keyword>
<dbReference type="InterPro" id="IPR025332">
    <property type="entry name" value="DUF4238"/>
</dbReference>
<evidence type="ECO:0000313" key="2">
    <source>
        <dbReference type="Proteomes" id="UP001056937"/>
    </source>
</evidence>
<evidence type="ECO:0000313" key="1">
    <source>
        <dbReference type="EMBL" id="USI75085.1"/>
    </source>
</evidence>
<reference evidence="1" key="1">
    <citation type="journal article" date="2022" name="Toxins">
        <title>Genomic Analysis of Sphingopyxis sp. USTB-05 for Biodegrading Cyanobacterial Hepatotoxins.</title>
        <authorList>
            <person name="Liu C."/>
            <person name="Xu Q."/>
            <person name="Zhao Z."/>
            <person name="Zhang H."/>
            <person name="Liu X."/>
            <person name="Yin C."/>
            <person name="Liu Y."/>
            <person name="Yan H."/>
        </authorList>
    </citation>
    <scope>NUCLEOTIDE SEQUENCE</scope>
    <source>
        <strain evidence="1">NBD5</strain>
    </source>
</reference>
<protein>
    <submittedName>
        <fullName evidence="1">DUF4238 domain-containing protein</fullName>
    </submittedName>
</protein>
<keyword evidence="2" id="KW-1185">Reference proteome</keyword>